<dbReference type="GO" id="GO:1990904">
    <property type="term" value="C:ribonucleoprotein complex"/>
    <property type="evidence" value="ECO:0007669"/>
    <property type="project" value="UniProtKB-KW"/>
</dbReference>
<dbReference type="InterPro" id="IPR036049">
    <property type="entry name" value="Ribosomal_uL29_sf"/>
</dbReference>
<evidence type="ECO:0000256" key="3">
    <source>
        <dbReference type="ARBA" id="ARBA00023274"/>
    </source>
</evidence>
<name>A0A7S6PV10_9STRA</name>
<evidence type="ECO:0000256" key="2">
    <source>
        <dbReference type="ARBA" id="ARBA00022980"/>
    </source>
</evidence>
<dbReference type="NCBIfam" id="TIGR00012">
    <property type="entry name" value="L29"/>
    <property type="match status" value="1"/>
</dbReference>
<organism evidence="4">
    <name type="scientific">Pedospumella sp. Jangsampo120217C5</name>
    <dbReference type="NCBI Taxonomy" id="2782409"/>
    <lineage>
        <taxon>Eukaryota</taxon>
        <taxon>Sar</taxon>
        <taxon>Stramenopiles</taxon>
        <taxon>Ochrophyta</taxon>
        <taxon>Chrysophyceae</taxon>
        <taxon>Chromulinales</taxon>
        <taxon>Chromulinaceae</taxon>
        <taxon>Pedospumella</taxon>
    </lineage>
</organism>
<dbReference type="EMBL" id="MN935477">
    <property type="protein sequence ID" value="QOU10617.1"/>
    <property type="molecule type" value="Genomic_DNA"/>
</dbReference>
<evidence type="ECO:0000256" key="1">
    <source>
        <dbReference type="ARBA" id="ARBA00009254"/>
    </source>
</evidence>
<evidence type="ECO:0000313" key="4">
    <source>
        <dbReference type="EMBL" id="QOU10617.1"/>
    </source>
</evidence>
<dbReference type="AlphaFoldDB" id="A0A7S6PV10"/>
<dbReference type="InterPro" id="IPR001854">
    <property type="entry name" value="Ribosomal_uL29"/>
</dbReference>
<protein>
    <submittedName>
        <fullName evidence="4">Ribosomal protein L29</fullName>
    </submittedName>
</protein>
<accession>A0A7S6PV10</accession>
<sequence length="68" mass="8187">MILPKYKNEHEKVGTYKIYDEIICLHKKLLDLRIARSMNQKFSSHLFKHYRNKIAQLKFKAANKKVPK</sequence>
<gene>
    <name evidence="4" type="primary">rpl29</name>
    <name evidence="4" type="ORF">PedoPt_p042</name>
</gene>
<dbReference type="GO" id="GO:0006412">
    <property type="term" value="P:translation"/>
    <property type="evidence" value="ECO:0007669"/>
    <property type="project" value="InterPro"/>
</dbReference>
<geneLocation type="plastid" evidence="4"/>
<dbReference type="SUPFAM" id="SSF46561">
    <property type="entry name" value="Ribosomal protein L29 (L29p)"/>
    <property type="match status" value="1"/>
</dbReference>
<comment type="similarity">
    <text evidence="1">Belongs to the universal ribosomal protein uL29 family.</text>
</comment>
<proteinExistence type="inferred from homology"/>
<keyword evidence="3" id="KW-0687">Ribonucleoprotein</keyword>
<reference evidence="4" key="1">
    <citation type="journal article" date="2020" name="Front. Plant Sci.">
        <title>Comparative Plastid Genomics of Non-Photosynthetic Chrysophytes: Genome Reduction and Compaction.</title>
        <authorList>
            <person name="Kim J.I."/>
            <person name="Jeong M."/>
            <person name="Archibald J.M."/>
            <person name="Shin W."/>
        </authorList>
    </citation>
    <scope>NUCLEOTIDE SEQUENCE</scope>
    <source>
        <strain evidence="4">Jangsampo120217C5</strain>
    </source>
</reference>
<dbReference type="GO" id="GO:0005840">
    <property type="term" value="C:ribosome"/>
    <property type="evidence" value="ECO:0007669"/>
    <property type="project" value="UniProtKB-KW"/>
</dbReference>
<dbReference type="GO" id="GO:0003735">
    <property type="term" value="F:structural constituent of ribosome"/>
    <property type="evidence" value="ECO:0007669"/>
    <property type="project" value="InterPro"/>
</dbReference>
<keyword evidence="4" id="KW-0934">Plastid</keyword>
<keyword evidence="2 4" id="KW-0689">Ribosomal protein</keyword>